<reference evidence="13" key="1">
    <citation type="journal article" date="2013" name="Genome Announc.">
        <title>Draft genome sequence of the grapevine dieback fungus Eutypa lata UCR-EL1.</title>
        <authorList>
            <person name="Blanco-Ulate B."/>
            <person name="Rolshausen P.E."/>
            <person name="Cantu D."/>
        </authorList>
    </citation>
    <scope>NUCLEOTIDE SEQUENCE [LARGE SCALE GENOMIC DNA]</scope>
    <source>
        <strain evidence="13">UCR-EL1</strain>
    </source>
</reference>
<dbReference type="GO" id="GO:0005634">
    <property type="term" value="C:nucleus"/>
    <property type="evidence" value="ECO:0007669"/>
    <property type="project" value="UniProtKB-SubCell"/>
</dbReference>
<keyword evidence="13" id="KW-1185">Reference proteome</keyword>
<evidence type="ECO:0000256" key="11">
    <source>
        <dbReference type="SAM" id="MobiDB-lite"/>
    </source>
</evidence>
<keyword evidence="3" id="KW-0158">Chromosome</keyword>
<evidence type="ECO:0000313" key="12">
    <source>
        <dbReference type="EMBL" id="EMR67788.1"/>
    </source>
</evidence>
<dbReference type="AlphaFoldDB" id="M7STF7"/>
<keyword evidence="6" id="KW-0995">Kinetochore</keyword>
<evidence type="ECO:0000256" key="3">
    <source>
        <dbReference type="ARBA" id="ARBA00022454"/>
    </source>
</evidence>
<evidence type="ECO:0000256" key="6">
    <source>
        <dbReference type="ARBA" id="ARBA00022838"/>
    </source>
</evidence>
<dbReference type="EMBL" id="KB706356">
    <property type="protein sequence ID" value="EMR67788.1"/>
    <property type="molecule type" value="Genomic_DNA"/>
</dbReference>
<keyword evidence="10" id="KW-0175">Coiled coil</keyword>
<organism evidence="12 13">
    <name type="scientific">Eutypa lata (strain UCR-EL1)</name>
    <name type="common">Grapevine dieback disease fungus</name>
    <name type="synonym">Eutypa armeniacae</name>
    <dbReference type="NCBI Taxonomy" id="1287681"/>
    <lineage>
        <taxon>Eukaryota</taxon>
        <taxon>Fungi</taxon>
        <taxon>Dikarya</taxon>
        <taxon>Ascomycota</taxon>
        <taxon>Pezizomycotina</taxon>
        <taxon>Sordariomycetes</taxon>
        <taxon>Xylariomycetidae</taxon>
        <taxon>Xylariales</taxon>
        <taxon>Diatrypaceae</taxon>
        <taxon>Eutypa</taxon>
    </lineage>
</organism>
<dbReference type="GO" id="GO:0000444">
    <property type="term" value="C:MIS12/MIND type complex"/>
    <property type="evidence" value="ECO:0007669"/>
    <property type="project" value="InterPro"/>
</dbReference>
<feature type="compositionally biased region" description="Polar residues" evidence="11">
    <location>
        <begin position="46"/>
        <end position="76"/>
    </location>
</feature>
<keyword evidence="5" id="KW-0498">Mitosis</keyword>
<protein>
    <submittedName>
        <fullName evidence="12">Putative spindle pole protein</fullName>
    </submittedName>
</protein>
<keyword evidence="7" id="KW-0539">Nucleus</keyword>
<evidence type="ECO:0000256" key="1">
    <source>
        <dbReference type="ARBA" id="ARBA00004123"/>
    </source>
</evidence>
<evidence type="ECO:0000256" key="8">
    <source>
        <dbReference type="ARBA" id="ARBA00023306"/>
    </source>
</evidence>
<dbReference type="KEGG" id="ela:UCREL1_5212"/>
<dbReference type="GO" id="GO:0051301">
    <property type="term" value="P:cell division"/>
    <property type="evidence" value="ECO:0007669"/>
    <property type="project" value="UniProtKB-KW"/>
</dbReference>
<keyword evidence="9" id="KW-0137">Centromere</keyword>
<dbReference type="Proteomes" id="UP000012174">
    <property type="component" value="Unassembled WGS sequence"/>
</dbReference>
<sequence length="194" mass="20810">MPAETTAATEDPPHNTTSAASIAHVQPSQIQTQSKSQSQSQSQSQNPTMASTSAAQEEQQSTATVATAAGQEQQQPPNSPPLPTRHTAQAPGPRASRFQDVLDSTLAHTLAKISWDNFAACYPTIAAQSKPGMLRAVQRQMVERLGALCKKEFGSILEARNVVARLNELETLVLEAERRRDEAGMAGQEEPPTP</sequence>
<dbReference type="Pfam" id="PF03980">
    <property type="entry name" value="Nnf1"/>
    <property type="match status" value="1"/>
</dbReference>
<comment type="subcellular location">
    <subcellularLocation>
        <location evidence="2">Chromosome</location>
        <location evidence="2">Centromere</location>
        <location evidence="2">Kinetochore</location>
    </subcellularLocation>
    <subcellularLocation>
        <location evidence="1">Nucleus</location>
    </subcellularLocation>
</comment>
<dbReference type="OrthoDB" id="18453at2759"/>
<proteinExistence type="predicted"/>
<evidence type="ECO:0000256" key="7">
    <source>
        <dbReference type="ARBA" id="ARBA00023242"/>
    </source>
</evidence>
<keyword evidence="4" id="KW-0132">Cell division</keyword>
<evidence type="ECO:0000256" key="9">
    <source>
        <dbReference type="ARBA" id="ARBA00023328"/>
    </source>
</evidence>
<keyword evidence="8" id="KW-0131">Cell cycle</keyword>
<dbReference type="GO" id="GO:0007059">
    <property type="term" value="P:chromosome segregation"/>
    <property type="evidence" value="ECO:0007669"/>
    <property type="project" value="TreeGrafter"/>
</dbReference>
<feature type="coiled-coil region" evidence="10">
    <location>
        <begin position="159"/>
        <end position="186"/>
    </location>
</feature>
<evidence type="ECO:0000313" key="13">
    <source>
        <dbReference type="Proteomes" id="UP000012174"/>
    </source>
</evidence>
<accession>M7STF7</accession>
<dbReference type="HOGENOM" id="CLU_1402431_0_0_1"/>
<evidence type="ECO:0000256" key="2">
    <source>
        <dbReference type="ARBA" id="ARBA00004629"/>
    </source>
</evidence>
<dbReference type="STRING" id="1287681.M7STF7"/>
<dbReference type="PANTHER" id="PTHR15459:SF3">
    <property type="entry name" value="POLYAMINE-MODULATED FACTOR 1"/>
    <property type="match status" value="1"/>
</dbReference>
<gene>
    <name evidence="12" type="ORF">UCREL1_5212</name>
</gene>
<evidence type="ECO:0000256" key="4">
    <source>
        <dbReference type="ARBA" id="ARBA00022618"/>
    </source>
</evidence>
<evidence type="ECO:0000256" key="5">
    <source>
        <dbReference type="ARBA" id="ARBA00022776"/>
    </source>
</evidence>
<dbReference type="PANTHER" id="PTHR15459">
    <property type="entry name" value="POLYAMINE-MODULATED FACTOR 1"/>
    <property type="match status" value="1"/>
</dbReference>
<feature type="region of interest" description="Disordered" evidence="11">
    <location>
        <begin position="1"/>
        <end position="98"/>
    </location>
</feature>
<name>M7STF7_EUTLA</name>
<evidence type="ECO:0000256" key="10">
    <source>
        <dbReference type="SAM" id="Coils"/>
    </source>
</evidence>
<dbReference type="eggNOG" id="ENOG502S9JT">
    <property type="taxonomic scope" value="Eukaryota"/>
</dbReference>
<feature type="compositionally biased region" description="Low complexity" evidence="11">
    <location>
        <begin position="26"/>
        <end position="45"/>
    </location>
</feature>
<dbReference type="InterPro" id="IPR007128">
    <property type="entry name" value="PMF1/Nnf1"/>
</dbReference>